<feature type="non-terminal residue" evidence="2">
    <location>
        <position position="41"/>
    </location>
</feature>
<organism evidence="2 3">
    <name type="scientific">Tuber aestivum</name>
    <name type="common">summer truffle</name>
    <dbReference type="NCBI Taxonomy" id="59557"/>
    <lineage>
        <taxon>Eukaryota</taxon>
        <taxon>Fungi</taxon>
        <taxon>Dikarya</taxon>
        <taxon>Ascomycota</taxon>
        <taxon>Pezizomycotina</taxon>
        <taxon>Pezizomycetes</taxon>
        <taxon>Pezizales</taxon>
        <taxon>Tuberaceae</taxon>
        <taxon>Tuber</taxon>
    </lineage>
</organism>
<dbReference type="InterPro" id="IPR036883">
    <property type="entry name" value="PDCD5-like_sf"/>
</dbReference>
<dbReference type="GO" id="GO:0003677">
    <property type="term" value="F:DNA binding"/>
    <property type="evidence" value="ECO:0007669"/>
    <property type="project" value="InterPro"/>
</dbReference>
<sequence length="41" mass="4723">ISQTLVLEALNQLGHLAMVKESRARHLENYLIMPPHSNQIR</sequence>
<dbReference type="AlphaFoldDB" id="A0A292PIQ3"/>
<comment type="similarity">
    <text evidence="1">Belongs to the PDCD5 family.</text>
</comment>
<proteinExistence type="inferred from homology"/>
<evidence type="ECO:0000313" key="3">
    <source>
        <dbReference type="Proteomes" id="UP001412239"/>
    </source>
</evidence>
<dbReference type="Gene3D" id="1.10.8.140">
    <property type="entry name" value="PDCD5-like"/>
    <property type="match status" value="1"/>
</dbReference>
<dbReference type="Pfam" id="PF01984">
    <property type="entry name" value="dsDNA_bind"/>
    <property type="match status" value="1"/>
</dbReference>
<gene>
    <name evidence="2" type="ORF">GSTUAT00008636001</name>
</gene>
<dbReference type="InterPro" id="IPR002836">
    <property type="entry name" value="PDCD5-like"/>
</dbReference>
<dbReference type="EMBL" id="LN891225">
    <property type="protein sequence ID" value="CUS07279.1"/>
    <property type="molecule type" value="Genomic_DNA"/>
</dbReference>
<dbReference type="SUPFAM" id="SSF46950">
    <property type="entry name" value="Double-stranded DNA-binding domain"/>
    <property type="match status" value="1"/>
</dbReference>
<evidence type="ECO:0000313" key="2">
    <source>
        <dbReference type="EMBL" id="CUS07279.1"/>
    </source>
</evidence>
<reference evidence="2" key="1">
    <citation type="submission" date="2015-10" db="EMBL/GenBank/DDBJ databases">
        <authorList>
            <person name="Regsiter A."/>
            <person name="william w."/>
        </authorList>
    </citation>
    <scope>NUCLEOTIDE SEQUENCE</scope>
    <source>
        <strain evidence="2">Montdore</strain>
    </source>
</reference>
<dbReference type="Proteomes" id="UP001412239">
    <property type="component" value="Unassembled WGS sequence"/>
</dbReference>
<evidence type="ECO:0000256" key="1">
    <source>
        <dbReference type="ARBA" id="ARBA00010490"/>
    </source>
</evidence>
<name>A0A292PIQ3_9PEZI</name>
<feature type="non-terminal residue" evidence="2">
    <location>
        <position position="1"/>
    </location>
</feature>
<keyword evidence="3" id="KW-1185">Reference proteome</keyword>
<protein>
    <submittedName>
        <fullName evidence="2">Uncharacterized protein</fullName>
    </submittedName>
</protein>
<accession>A0A292PIQ3</accession>